<sequence length="245" mass="27540">MGEGKGSSLVHLLVIILFLVAFGFAIAAVALYFLFLSSKFELFMLISSVEGAMEHSYSYYSGYNVIDQASGAYIFHPNATFPIKSQGQIGPIPIDDGVVKEITTQITSALKTNKTFYTDSNRKDFIKRVRDFRTDWELQMNEPVAGNYYPMLIMKIRWQFRCPFCEEQDRKLGTKKRSQVYSEVLSLIELCRVQLKVVQLTGEPSFSEMVTALSGPPRIFVSTPACVQRCLSSGVLQAKSVHDSL</sequence>
<organism evidence="3 4">
    <name type="scientific">Lactuca virosa</name>
    <dbReference type="NCBI Taxonomy" id="75947"/>
    <lineage>
        <taxon>Eukaryota</taxon>
        <taxon>Viridiplantae</taxon>
        <taxon>Streptophyta</taxon>
        <taxon>Embryophyta</taxon>
        <taxon>Tracheophyta</taxon>
        <taxon>Spermatophyta</taxon>
        <taxon>Magnoliopsida</taxon>
        <taxon>eudicotyledons</taxon>
        <taxon>Gunneridae</taxon>
        <taxon>Pentapetalae</taxon>
        <taxon>asterids</taxon>
        <taxon>campanulids</taxon>
        <taxon>Asterales</taxon>
        <taxon>Asteraceae</taxon>
        <taxon>Cichorioideae</taxon>
        <taxon>Cichorieae</taxon>
        <taxon>Lactucinae</taxon>
        <taxon>Lactuca</taxon>
    </lineage>
</organism>
<evidence type="ECO:0000313" key="4">
    <source>
        <dbReference type="Proteomes" id="UP001157418"/>
    </source>
</evidence>
<dbReference type="Proteomes" id="UP001157418">
    <property type="component" value="Unassembled WGS sequence"/>
</dbReference>
<dbReference type="Gene3D" id="2.70.98.30">
    <property type="entry name" value="Golgi alpha-mannosidase II, domain 4"/>
    <property type="match status" value="1"/>
</dbReference>
<dbReference type="GO" id="GO:0006013">
    <property type="term" value="P:mannose metabolic process"/>
    <property type="evidence" value="ECO:0007669"/>
    <property type="project" value="InterPro"/>
</dbReference>
<dbReference type="InterPro" id="IPR050843">
    <property type="entry name" value="Glycosyl_Hydrlase_38"/>
</dbReference>
<dbReference type="GO" id="GO:0030246">
    <property type="term" value="F:carbohydrate binding"/>
    <property type="evidence" value="ECO:0007669"/>
    <property type="project" value="InterPro"/>
</dbReference>
<dbReference type="AlphaFoldDB" id="A0AAU9NRK3"/>
<comment type="caution">
    <text evidence="3">The sequence shown here is derived from an EMBL/GenBank/DDBJ whole genome shotgun (WGS) entry which is preliminary data.</text>
</comment>
<dbReference type="GO" id="GO:0004559">
    <property type="term" value="F:alpha-mannosidase activity"/>
    <property type="evidence" value="ECO:0007669"/>
    <property type="project" value="InterPro"/>
</dbReference>
<dbReference type="SUPFAM" id="SSF74650">
    <property type="entry name" value="Galactose mutarotase-like"/>
    <property type="match status" value="1"/>
</dbReference>
<feature type="transmembrane region" description="Helical" evidence="1">
    <location>
        <begin position="12"/>
        <end position="35"/>
    </location>
</feature>
<evidence type="ECO:0000256" key="1">
    <source>
        <dbReference type="SAM" id="Phobius"/>
    </source>
</evidence>
<dbReference type="PANTHER" id="PTHR11607:SF60">
    <property type="entry name" value="ALPHA-MANNOSIDASE"/>
    <property type="match status" value="1"/>
</dbReference>
<dbReference type="EMBL" id="CAKMRJ010005412">
    <property type="protein sequence ID" value="CAH1440472.1"/>
    <property type="molecule type" value="Genomic_DNA"/>
</dbReference>
<reference evidence="3 4" key="1">
    <citation type="submission" date="2022-01" db="EMBL/GenBank/DDBJ databases">
        <authorList>
            <person name="Xiong W."/>
            <person name="Schranz E."/>
        </authorList>
    </citation>
    <scope>NUCLEOTIDE SEQUENCE [LARGE SCALE GENOMIC DNA]</scope>
</reference>
<dbReference type="InterPro" id="IPR011013">
    <property type="entry name" value="Gal_mutarotase_sf_dom"/>
</dbReference>
<name>A0AAU9NRK3_9ASTR</name>
<keyword evidence="1" id="KW-0812">Transmembrane</keyword>
<dbReference type="InterPro" id="IPR011682">
    <property type="entry name" value="Glyco_hydro_38_C"/>
</dbReference>
<accession>A0AAU9NRK3</accession>
<keyword evidence="4" id="KW-1185">Reference proteome</keyword>
<protein>
    <recommendedName>
        <fullName evidence="2">Glycosyl hydrolase family 38 C-terminal domain-containing protein</fullName>
    </recommendedName>
</protein>
<evidence type="ECO:0000313" key="3">
    <source>
        <dbReference type="EMBL" id="CAH1440472.1"/>
    </source>
</evidence>
<keyword evidence="1" id="KW-0472">Membrane</keyword>
<gene>
    <name evidence="3" type="ORF">LVIROSA_LOCUS26606</name>
</gene>
<keyword evidence="1" id="KW-1133">Transmembrane helix</keyword>
<dbReference type="PANTHER" id="PTHR11607">
    <property type="entry name" value="ALPHA-MANNOSIDASE"/>
    <property type="match status" value="1"/>
</dbReference>
<feature type="domain" description="Glycosyl hydrolase family 38 C-terminal" evidence="2">
    <location>
        <begin position="100"/>
        <end position="145"/>
    </location>
</feature>
<dbReference type="Pfam" id="PF07748">
    <property type="entry name" value="Glyco_hydro_38C"/>
    <property type="match status" value="1"/>
</dbReference>
<proteinExistence type="predicted"/>
<evidence type="ECO:0000259" key="2">
    <source>
        <dbReference type="Pfam" id="PF07748"/>
    </source>
</evidence>